<evidence type="ECO:0000313" key="2">
    <source>
        <dbReference type="EMBL" id="KTD31132.1"/>
    </source>
</evidence>
<dbReference type="Proteomes" id="UP000054908">
    <property type="component" value="Unassembled WGS sequence"/>
</dbReference>
<reference evidence="2 3" key="1">
    <citation type="submission" date="2015-11" db="EMBL/GenBank/DDBJ databases">
        <title>Genomic analysis of 38 Legionella species identifies large and diverse effector repertoires.</title>
        <authorList>
            <person name="Burstein D."/>
            <person name="Amaro F."/>
            <person name="Zusman T."/>
            <person name="Lifshitz Z."/>
            <person name="Cohen O."/>
            <person name="Gilbert J.A."/>
            <person name="Pupko T."/>
            <person name="Shuman H.A."/>
            <person name="Segal G."/>
        </authorList>
    </citation>
    <scope>NUCLEOTIDE SEQUENCE [LARGE SCALE GENOMIC DNA]</scope>
    <source>
        <strain evidence="2 3">PX-1-G2-E2</strain>
    </source>
</reference>
<proteinExistence type="predicted"/>
<dbReference type="RefSeq" id="WP_058451261.1">
    <property type="nucleotide sequence ID" value="NZ_CAAAIB010000006.1"/>
</dbReference>
<gene>
    <name evidence="2" type="ORF">Lmac_0435</name>
</gene>
<dbReference type="EMBL" id="LNYL01000009">
    <property type="protein sequence ID" value="KTD31132.1"/>
    <property type="molecule type" value="Genomic_DNA"/>
</dbReference>
<dbReference type="PATRIC" id="fig|466.6.peg.462"/>
<sequence>MPKISVLKANPKLGELKKYIDLAKLGNNVEIKATEDAIVDDNNKKAIIDIAEALSKAGKLTKSNLQKVLELASQPQKLAKLQEVMALDAKLKGVNVDKFLSMSEQRLDHIKSILAKIPKGESIDNKTFNHLMDGFKDGENERVGALGNCIAAMKSADIPMSRFWRGNNVERIAQLPENQLIAVSAVLKGLTTPPRKALDERTFNYIVDNPKHFAEPVGKSTKGAAIVAAFTAMDEAHIPIVGNRQPIMNMDGNHLVKLAAVLPQFDFLKPKRRLSPTQFNWLREHVGQLEEGQIPHFGQCVRAMDGKVPLVSVAGHNRLIELMGKGKDLEGIGKIVESLGDRLDEKTFDYVLKESPRLAPKAAKIADVFKAMKETANMDLEGLRQPVMDIVNAKDTEGKDVKVLEALKEVVGQLAVPKDKPPLLDKSACKNLIDKLVKDSKNPEKEPWTKDRAQDLGKCFRAMQANDISLTPFLRAENPSRLMDLKPNELKAVGNLLTTLSNYKALDKKTFDYIVDNAPDLAVGAIGKTKADEVVAVFKAMDDFGISIEGNRQPIMEMAKSNPGSLSVLKSVLEKSNQPPKVALDDKAFKDLRSNIQHLHLDQVDSLMTCLRAMNAQTPKIALTSSVPLMEGHLAQLVKLGTQDGAGNKLQELAKIVTSLAKEMDEKTFEYLVKNADELTKDNKAKRIADVFDGMRELKIDLEGDRQPVMKMEDKDLDKLKVILNAAAAPKEGKQPLPINKDTFKMMREGVKDFDKEAVDSLASCIAAMNKGNVPVQHQVIGNRIGDLMKVGANPAHLAGVAKILQSIAGKEGQSSALNDKTFDYVVKNAPALADKAGHITSAFDAMRTARINIAGHRQPLMKLAMKGKEGVAELQKLTAFLGQLKAPTDIKEPLGKDEFKALQTHVKKLDDTKAKPFAGCINALRASRIPLTESLPLKEDRLAKLLARSKDELETVNKLLGKLSYHPKGSNLNKATFDYIVEHAKELNEPVDEKKPDGEKKVDRVLKVFTAMGELDIPIKGNRQPIMKMDNKELDNLAKVLAEFKKTDVPMNKDDFKVLRKNVSKLKDWDDNQIKHFGQCVGAMNGKVPFSTLLDDRLGRLMALDTGKKEGDETKLATVAKIFEAVGGELNKDIFDHVVDNVANGKLKDEAHVQSLINCIQAMNDNGIPLTQFIGSDRLANLMQLSKGNLQKVESIMTTLNEHGALNKKTLDYLVDNAAKWSDKKTEKIKQLFELMGDNHIEIKGNRQPLMKLGETQLQSMIDRLNKTKELGGQVTDTQFKQLLKKEAKSAPVEEVLPRAEQSAAQVVQSKTT</sequence>
<keyword evidence="3" id="KW-1185">Reference proteome</keyword>
<dbReference type="OrthoDB" id="5653888at2"/>
<organism evidence="2 3">
    <name type="scientific">Legionella maceachernii</name>
    <dbReference type="NCBI Taxonomy" id="466"/>
    <lineage>
        <taxon>Bacteria</taxon>
        <taxon>Pseudomonadati</taxon>
        <taxon>Pseudomonadota</taxon>
        <taxon>Gammaproteobacteria</taxon>
        <taxon>Legionellales</taxon>
        <taxon>Legionellaceae</taxon>
        <taxon>Legionella</taxon>
    </lineage>
</organism>
<accession>A0A0W0WFK9</accession>
<name>A0A0W0WFK9_9GAMM</name>
<comment type="caution">
    <text evidence="2">The sequence shown here is derived from an EMBL/GenBank/DDBJ whole genome shotgun (WGS) entry which is preliminary data.</text>
</comment>
<feature type="region of interest" description="Disordered" evidence="1">
    <location>
        <begin position="1292"/>
        <end position="1314"/>
    </location>
</feature>
<evidence type="ECO:0000313" key="3">
    <source>
        <dbReference type="Proteomes" id="UP000054908"/>
    </source>
</evidence>
<feature type="compositionally biased region" description="Polar residues" evidence="1">
    <location>
        <begin position="1304"/>
        <end position="1314"/>
    </location>
</feature>
<protein>
    <submittedName>
        <fullName evidence="2">Uncharacterized protein</fullName>
    </submittedName>
</protein>
<evidence type="ECO:0000256" key="1">
    <source>
        <dbReference type="SAM" id="MobiDB-lite"/>
    </source>
</evidence>